<evidence type="ECO:0000313" key="4">
    <source>
        <dbReference type="Proteomes" id="UP001441944"/>
    </source>
</evidence>
<sequence length="175" mass="19316">MDAAAAQQDALPVSSDALLAQLDAWDLPYTLFTHVPLRTVEEAKQVEAEMQQPGVSSLKIKNLYLRDRKKRNYLISVEQDREIDLKALGKEIGAGGLSFGSADRLMQNLGIRPGAVSPMAMITGVAQGVTFYMDAAVQEVDVINMHPLVNDRTVVMAREDFLAFLARIGCEPRWI</sequence>
<proteinExistence type="inferred from homology"/>
<organism evidence="3 4">
    <name type="scientific">Pseudophaeobacter arcticus</name>
    <dbReference type="NCBI Taxonomy" id="385492"/>
    <lineage>
        <taxon>Bacteria</taxon>
        <taxon>Pseudomonadati</taxon>
        <taxon>Pseudomonadota</taxon>
        <taxon>Alphaproteobacteria</taxon>
        <taxon>Rhodobacterales</taxon>
        <taxon>Paracoccaceae</taxon>
        <taxon>Pseudophaeobacter</taxon>
    </lineage>
</organism>
<dbReference type="CDD" id="cd04335">
    <property type="entry name" value="PrdX_deacylase"/>
    <property type="match status" value="1"/>
</dbReference>
<evidence type="ECO:0000259" key="2">
    <source>
        <dbReference type="Pfam" id="PF04073"/>
    </source>
</evidence>
<dbReference type="Proteomes" id="UP001441944">
    <property type="component" value="Unassembled WGS sequence"/>
</dbReference>
<dbReference type="InterPro" id="IPR007214">
    <property type="entry name" value="YbaK/aa-tRNA-synth-assoc-dom"/>
</dbReference>
<dbReference type="InterPro" id="IPR036754">
    <property type="entry name" value="YbaK/aa-tRNA-synt-asso_dom_sf"/>
</dbReference>
<accession>A0ABQ0AH03</accession>
<gene>
    <name evidence="3" type="ORF">NBRC116598_05830</name>
</gene>
<comment type="similarity">
    <text evidence="1">Belongs to the PRORSD1 family.</text>
</comment>
<dbReference type="EMBL" id="BAABWU010000001">
    <property type="protein sequence ID" value="GAA6195139.1"/>
    <property type="molecule type" value="Genomic_DNA"/>
</dbReference>
<reference evidence="3 4" key="1">
    <citation type="submission" date="2024-04" db="EMBL/GenBank/DDBJ databases">
        <title>Draft genome sequence of Pseudophaeobacter arcticus NBRC 116598.</title>
        <authorList>
            <person name="Miyakawa T."/>
            <person name="Kusuya Y."/>
            <person name="Miura T."/>
        </authorList>
    </citation>
    <scope>NUCLEOTIDE SEQUENCE [LARGE SCALE GENOMIC DNA]</scope>
    <source>
        <strain evidence="3 4">SU-CL00105</strain>
    </source>
</reference>
<dbReference type="SUPFAM" id="SSF55826">
    <property type="entry name" value="YbaK/ProRS associated domain"/>
    <property type="match status" value="1"/>
</dbReference>
<name>A0ABQ0AH03_9RHOB</name>
<evidence type="ECO:0000256" key="1">
    <source>
        <dbReference type="ARBA" id="ARBA00010201"/>
    </source>
</evidence>
<keyword evidence="4" id="KW-1185">Reference proteome</keyword>
<dbReference type="Pfam" id="PF04073">
    <property type="entry name" value="tRNA_edit"/>
    <property type="match status" value="1"/>
</dbReference>
<dbReference type="InterPro" id="IPR040285">
    <property type="entry name" value="ProX/PRXD1"/>
</dbReference>
<dbReference type="RefSeq" id="WP_353396938.1">
    <property type="nucleotide sequence ID" value="NZ_BAABWU010000001.1"/>
</dbReference>
<dbReference type="PANTHER" id="PTHR31423">
    <property type="entry name" value="YBAK DOMAIN-CONTAINING PROTEIN"/>
    <property type="match status" value="1"/>
</dbReference>
<dbReference type="Gene3D" id="3.90.960.10">
    <property type="entry name" value="YbaK/aminoacyl-tRNA synthetase-associated domain"/>
    <property type="match status" value="1"/>
</dbReference>
<comment type="caution">
    <text evidence="3">The sequence shown here is derived from an EMBL/GenBank/DDBJ whole genome shotgun (WGS) entry which is preliminary data.</text>
</comment>
<evidence type="ECO:0000313" key="3">
    <source>
        <dbReference type="EMBL" id="GAA6195139.1"/>
    </source>
</evidence>
<dbReference type="PANTHER" id="PTHR31423:SF3">
    <property type="entry name" value="PROLYL-TRNA SYNTHETASE ASSOCIATED DOMAIN-CONTAINING PROTEIN 1-RELATED"/>
    <property type="match status" value="1"/>
</dbReference>
<feature type="domain" description="YbaK/aminoacyl-tRNA synthetase-associated" evidence="2">
    <location>
        <begin position="41"/>
        <end position="163"/>
    </location>
</feature>
<protein>
    <submittedName>
        <fullName evidence="3">Prolyl-tRNA synthetase associated domain-containing protein</fullName>
    </submittedName>
</protein>